<proteinExistence type="predicted"/>
<dbReference type="Proteomes" id="UP000261340">
    <property type="component" value="Unplaced"/>
</dbReference>
<evidence type="ECO:0000313" key="2">
    <source>
        <dbReference type="Proteomes" id="UP000261340"/>
    </source>
</evidence>
<keyword evidence="2" id="KW-1185">Reference proteome</keyword>
<dbReference type="AlphaFoldDB" id="A0A3Q0RY08"/>
<name>A0A3Q0RY08_AMPCI</name>
<reference evidence="1" key="1">
    <citation type="submission" date="2025-08" db="UniProtKB">
        <authorList>
            <consortium name="Ensembl"/>
        </authorList>
    </citation>
    <scope>IDENTIFICATION</scope>
</reference>
<reference evidence="1" key="2">
    <citation type="submission" date="2025-09" db="UniProtKB">
        <authorList>
            <consortium name="Ensembl"/>
        </authorList>
    </citation>
    <scope>IDENTIFICATION</scope>
</reference>
<evidence type="ECO:0000313" key="1">
    <source>
        <dbReference type="Ensembl" id="ENSACIP00000015317.1"/>
    </source>
</evidence>
<dbReference type="STRING" id="61819.ENSACIP00000015317"/>
<dbReference type="Ensembl" id="ENSACIT00000015727.1">
    <property type="protein sequence ID" value="ENSACIP00000015317.1"/>
    <property type="gene ID" value="ENSACIG00000011897.1"/>
</dbReference>
<evidence type="ECO:0008006" key="3">
    <source>
        <dbReference type="Google" id="ProtNLM"/>
    </source>
</evidence>
<organism evidence="1 2">
    <name type="scientific">Amphilophus citrinellus</name>
    <name type="common">Midas cichlid</name>
    <name type="synonym">Cichlasoma citrinellum</name>
    <dbReference type="NCBI Taxonomy" id="61819"/>
    <lineage>
        <taxon>Eukaryota</taxon>
        <taxon>Metazoa</taxon>
        <taxon>Chordata</taxon>
        <taxon>Craniata</taxon>
        <taxon>Vertebrata</taxon>
        <taxon>Euteleostomi</taxon>
        <taxon>Actinopterygii</taxon>
        <taxon>Neopterygii</taxon>
        <taxon>Teleostei</taxon>
        <taxon>Neoteleostei</taxon>
        <taxon>Acanthomorphata</taxon>
        <taxon>Ovalentaria</taxon>
        <taxon>Cichlomorphae</taxon>
        <taxon>Cichliformes</taxon>
        <taxon>Cichlidae</taxon>
        <taxon>New World cichlids</taxon>
        <taxon>Cichlasomatinae</taxon>
        <taxon>Heroini</taxon>
        <taxon>Amphilophus</taxon>
    </lineage>
</organism>
<sequence>MLGGLHLKNVQLISVNDHTISFVSTEDYSQYEDIVTTTSSKRLTPGGGTLQQCDYDPCLEGQTSCFQLAISTHCLCRGLPLNEVPKAPSLSSVSWNGSKVVLKWCAPYSHVTAYIVTVGGEERMTFGEGERSGAVGDIDDIAEVCVKAGCLIPAETSCHAASG</sequence>
<protein>
    <recommendedName>
        <fullName evidence="3">Fibronectin type-III domain-containing protein</fullName>
    </recommendedName>
</protein>
<dbReference type="GeneTree" id="ENSGT00940000170012"/>
<accession>A0A3Q0RY08</accession>